<organism evidence="1 2">
    <name type="scientific">Poritiphilus flavus</name>
    <dbReference type="NCBI Taxonomy" id="2697053"/>
    <lineage>
        <taxon>Bacteria</taxon>
        <taxon>Pseudomonadati</taxon>
        <taxon>Bacteroidota</taxon>
        <taxon>Flavobacteriia</taxon>
        <taxon>Flavobacteriales</taxon>
        <taxon>Flavobacteriaceae</taxon>
        <taxon>Poritiphilus</taxon>
    </lineage>
</organism>
<evidence type="ECO:0000313" key="1">
    <source>
        <dbReference type="EMBL" id="NAS13655.1"/>
    </source>
</evidence>
<keyword evidence="2" id="KW-1185">Reference proteome</keyword>
<reference evidence="1 2" key="1">
    <citation type="submission" date="2020-01" db="EMBL/GenBank/DDBJ databases">
        <title>Bacteria diversity of Porities sp.</title>
        <authorList>
            <person name="Wang G."/>
        </authorList>
    </citation>
    <scope>NUCLEOTIDE SEQUENCE [LARGE SCALE GENOMIC DNA]</scope>
    <source>
        <strain evidence="1 2">R33</strain>
    </source>
</reference>
<dbReference type="RefSeq" id="WP_161436684.1">
    <property type="nucleotide sequence ID" value="NZ_WXYO01000007.1"/>
</dbReference>
<protein>
    <submittedName>
        <fullName evidence="1">Uncharacterized protein</fullName>
    </submittedName>
</protein>
<sequence length="79" mass="8979">MPIKSYLVHPKQGKKGEVANALSNMDQCEVIAAKNEELLVLVTETYSEKEEELLREQLQQFRDIKLMALVSGFNTPKNT</sequence>
<dbReference type="InterPro" id="IPR005623">
    <property type="entry name" value="Chaperone_NapD_NO3_reduct"/>
</dbReference>
<gene>
    <name evidence="1" type="ORF">GTQ38_16700</name>
</gene>
<dbReference type="Pfam" id="PF03927">
    <property type="entry name" value="NapD"/>
    <property type="match status" value="1"/>
</dbReference>
<accession>A0A6L9EFZ5</accession>
<dbReference type="Proteomes" id="UP000475249">
    <property type="component" value="Unassembled WGS sequence"/>
</dbReference>
<evidence type="ECO:0000313" key="2">
    <source>
        <dbReference type="Proteomes" id="UP000475249"/>
    </source>
</evidence>
<proteinExistence type="predicted"/>
<dbReference type="Gene3D" id="3.30.70.920">
    <property type="match status" value="1"/>
</dbReference>
<dbReference type="EMBL" id="WXYO01000007">
    <property type="protein sequence ID" value="NAS13655.1"/>
    <property type="molecule type" value="Genomic_DNA"/>
</dbReference>
<comment type="caution">
    <text evidence="1">The sequence shown here is derived from an EMBL/GenBank/DDBJ whole genome shotgun (WGS) entry which is preliminary data.</text>
</comment>
<name>A0A6L9EFZ5_9FLAO</name>
<dbReference type="AlphaFoldDB" id="A0A6L9EFZ5"/>